<evidence type="ECO:0000256" key="7">
    <source>
        <dbReference type="ARBA" id="ARBA00023242"/>
    </source>
</evidence>
<keyword evidence="12" id="KW-1185">Reference proteome</keyword>
<feature type="domain" description="Pre-mRNA-splicing factor SLU7" evidence="10">
    <location>
        <begin position="217"/>
        <end position="312"/>
    </location>
</feature>
<dbReference type="STRING" id="105785.A0A2J7RFM5"/>
<evidence type="ECO:0000256" key="2">
    <source>
        <dbReference type="ARBA" id="ARBA00007203"/>
    </source>
</evidence>
<evidence type="ECO:0000256" key="5">
    <source>
        <dbReference type="ARBA" id="ARBA00022728"/>
    </source>
</evidence>
<dbReference type="OrthoDB" id="249612at2759"/>
<dbReference type="InParanoid" id="A0A2J7RFM5"/>
<comment type="caution">
    <text evidence="11">The sequence shown here is derived from an EMBL/GenBank/DDBJ whole genome shotgun (WGS) entry which is preliminary data.</text>
</comment>
<dbReference type="GO" id="GO:0005681">
    <property type="term" value="C:spliceosomal complex"/>
    <property type="evidence" value="ECO:0007669"/>
    <property type="project" value="UniProtKB-UniRule"/>
</dbReference>
<dbReference type="GO" id="GO:0030628">
    <property type="term" value="F:pre-mRNA 3'-splice site binding"/>
    <property type="evidence" value="ECO:0007669"/>
    <property type="project" value="UniProtKB-UniRule"/>
</dbReference>
<keyword evidence="5 8" id="KW-0747">Spliceosome</keyword>
<dbReference type="InterPro" id="IPR039974">
    <property type="entry name" value="Splicing_factor_SLU7"/>
</dbReference>
<evidence type="ECO:0000256" key="3">
    <source>
        <dbReference type="ARBA" id="ARBA00021377"/>
    </source>
</evidence>
<feature type="region of interest" description="Disordered" evidence="9">
    <location>
        <begin position="1"/>
        <end position="55"/>
    </location>
</feature>
<comment type="similarity">
    <text evidence="2 8">Belongs to the SLU7 family.</text>
</comment>
<organism evidence="11 12">
    <name type="scientific">Cryptotermes secundus</name>
    <dbReference type="NCBI Taxonomy" id="105785"/>
    <lineage>
        <taxon>Eukaryota</taxon>
        <taxon>Metazoa</taxon>
        <taxon>Ecdysozoa</taxon>
        <taxon>Arthropoda</taxon>
        <taxon>Hexapoda</taxon>
        <taxon>Insecta</taxon>
        <taxon>Pterygota</taxon>
        <taxon>Neoptera</taxon>
        <taxon>Polyneoptera</taxon>
        <taxon>Dictyoptera</taxon>
        <taxon>Blattodea</taxon>
        <taxon>Blattoidea</taxon>
        <taxon>Termitoidae</taxon>
        <taxon>Kalotermitidae</taxon>
        <taxon>Cryptotermitinae</taxon>
        <taxon>Cryptotermes</taxon>
    </lineage>
</organism>
<dbReference type="PANTHER" id="PTHR12942">
    <property type="entry name" value="STEP II SPLICING FACTOR SLU7"/>
    <property type="match status" value="1"/>
</dbReference>
<dbReference type="GO" id="GO:0000398">
    <property type="term" value="P:mRNA splicing, via spliceosome"/>
    <property type="evidence" value="ECO:0007669"/>
    <property type="project" value="UniProtKB-UniRule"/>
</dbReference>
<sequence length="316" mass="36284">MATSNNVPVSKILRNKRQFEEDKKSREDWRKAKKLEEARKAGTAPAAVDEEGKDISPHISQYISSAPGYFGAKGPTLKHQRPQLEKEKIFSKLDEWYRRGVDTNSVAVKYRKGACENCGAMTQKKKDCMERPRKVAAKYSGAKIAPDEFIHREVAMDYDGKRDRRSGYDPSEHKAIIEEYQRIEEAKRHLRAEKLNFTVDGNVEREKVDKEDEGTYVGRTREDTAKYLLNLDRDSAYYDPKTRSMRKNPHFNSTLGDQDIDYAGDNFVLFSGDAQKHSVAQVFACEAHEIGVDEHLLSEPTKLEMLQKNMKRIRSS</sequence>
<evidence type="ECO:0000256" key="9">
    <source>
        <dbReference type="SAM" id="MobiDB-lite"/>
    </source>
</evidence>
<dbReference type="Pfam" id="PF11708">
    <property type="entry name" value="Slu7"/>
    <property type="match status" value="2"/>
</dbReference>
<keyword evidence="7 8" id="KW-0539">Nucleus</keyword>
<evidence type="ECO:0000313" key="11">
    <source>
        <dbReference type="EMBL" id="PNF39633.1"/>
    </source>
</evidence>
<proteinExistence type="inferred from homology"/>
<evidence type="ECO:0000256" key="1">
    <source>
        <dbReference type="ARBA" id="ARBA00004123"/>
    </source>
</evidence>
<dbReference type="Proteomes" id="UP000235965">
    <property type="component" value="Unassembled WGS sequence"/>
</dbReference>
<comment type="subunit">
    <text evidence="8">Associated with the spliceosome.</text>
</comment>
<dbReference type="PANTHER" id="PTHR12942:SF2">
    <property type="entry name" value="PRE-MRNA-SPLICING FACTOR SLU7"/>
    <property type="match status" value="1"/>
</dbReference>
<name>A0A2J7RFM5_9NEOP</name>
<protein>
    <recommendedName>
        <fullName evidence="3 8">Pre-mRNA-splicing factor SLU7</fullName>
    </recommendedName>
</protein>
<evidence type="ECO:0000313" key="12">
    <source>
        <dbReference type="Proteomes" id="UP000235965"/>
    </source>
</evidence>
<comment type="subcellular location">
    <subcellularLocation>
        <location evidence="1 8">Nucleus</location>
    </subcellularLocation>
</comment>
<reference evidence="11 12" key="1">
    <citation type="submission" date="2017-12" db="EMBL/GenBank/DDBJ databases">
        <title>Hemimetabolous genomes reveal molecular basis of termite eusociality.</title>
        <authorList>
            <person name="Harrison M.C."/>
            <person name="Jongepier E."/>
            <person name="Robertson H.M."/>
            <person name="Arning N."/>
            <person name="Bitard-Feildel T."/>
            <person name="Chao H."/>
            <person name="Childers C.P."/>
            <person name="Dinh H."/>
            <person name="Doddapaneni H."/>
            <person name="Dugan S."/>
            <person name="Gowin J."/>
            <person name="Greiner C."/>
            <person name="Han Y."/>
            <person name="Hu H."/>
            <person name="Hughes D.S.T."/>
            <person name="Huylmans A.-K."/>
            <person name="Kemena C."/>
            <person name="Kremer L.P.M."/>
            <person name="Lee S.L."/>
            <person name="Lopez-Ezquerra A."/>
            <person name="Mallet L."/>
            <person name="Monroy-Kuhn J.M."/>
            <person name="Moser A."/>
            <person name="Murali S.C."/>
            <person name="Muzny D.M."/>
            <person name="Otani S."/>
            <person name="Piulachs M.-D."/>
            <person name="Poelchau M."/>
            <person name="Qu J."/>
            <person name="Schaub F."/>
            <person name="Wada-Katsumata A."/>
            <person name="Worley K.C."/>
            <person name="Xie Q."/>
            <person name="Ylla G."/>
            <person name="Poulsen M."/>
            <person name="Gibbs R.A."/>
            <person name="Schal C."/>
            <person name="Richards S."/>
            <person name="Belles X."/>
            <person name="Korb J."/>
            <person name="Bornberg-Bauer E."/>
        </authorList>
    </citation>
    <scope>NUCLEOTIDE SEQUENCE [LARGE SCALE GENOMIC DNA]</scope>
    <source>
        <tissue evidence="11">Whole body</tissue>
    </source>
</reference>
<keyword evidence="6 8" id="KW-0508">mRNA splicing</keyword>
<comment type="function">
    <text evidence="8">Involved in pre-mRNA splicing.</text>
</comment>
<evidence type="ECO:0000256" key="6">
    <source>
        <dbReference type="ARBA" id="ARBA00023187"/>
    </source>
</evidence>
<accession>A0A2J7RFM5</accession>
<dbReference type="EMBL" id="NEVH01004410">
    <property type="protein sequence ID" value="PNF39633.1"/>
    <property type="molecule type" value="Genomic_DNA"/>
</dbReference>
<dbReference type="AlphaFoldDB" id="A0A2J7RFM5"/>
<gene>
    <name evidence="11" type="primary">Slu7_4</name>
    <name evidence="11" type="ORF">B7P43_G05671</name>
</gene>
<evidence type="ECO:0000259" key="10">
    <source>
        <dbReference type="Pfam" id="PF11708"/>
    </source>
</evidence>
<evidence type="ECO:0000256" key="8">
    <source>
        <dbReference type="RuleBase" id="RU367071"/>
    </source>
</evidence>
<feature type="domain" description="Pre-mRNA-splicing factor SLU7" evidence="10">
    <location>
        <begin position="156"/>
        <end position="206"/>
    </location>
</feature>
<dbReference type="InterPro" id="IPR021715">
    <property type="entry name" value="Slu7_dom"/>
</dbReference>
<keyword evidence="4 8" id="KW-0507">mRNA processing</keyword>
<evidence type="ECO:0000256" key="4">
    <source>
        <dbReference type="ARBA" id="ARBA00022664"/>
    </source>
</evidence>
<feature type="compositionally biased region" description="Basic and acidic residues" evidence="9">
    <location>
        <begin position="17"/>
        <end position="40"/>
    </location>
</feature>